<organism evidence="1">
    <name type="scientific">Nonomuraea gerenzanensis</name>
    <dbReference type="NCBI Taxonomy" id="93944"/>
    <lineage>
        <taxon>Bacteria</taxon>
        <taxon>Bacillati</taxon>
        <taxon>Actinomycetota</taxon>
        <taxon>Actinomycetes</taxon>
        <taxon>Streptosporangiales</taxon>
        <taxon>Streptosporangiaceae</taxon>
        <taxon>Nonomuraea</taxon>
    </lineage>
</organism>
<name>A0A1M4EFW8_9ACTN</name>
<sequence>MGHDSSPLSELGSALLVNAQQDHRPTFRTNSRVHTVANLRSTSVRSVIRCQGNPHFAVHTVDRRGPSVPGFAPKPSRGRKPCERVLLSLKGLGRKAVFRAVDKAAFRALRARRRRACGHPSHPALGCAATPIMLRGLTALLEPGAAHNDGDPKGRSAAFSGAFRRHPEADQHFVYSAGVAP</sequence>
<proteinExistence type="predicted"/>
<dbReference type="EMBL" id="LT559118">
    <property type="protein sequence ID" value="SBO97684.1"/>
    <property type="molecule type" value="Genomic_DNA"/>
</dbReference>
<protein>
    <submittedName>
        <fullName evidence="1">Uncharacterized protein</fullName>
    </submittedName>
</protein>
<dbReference type="AlphaFoldDB" id="A0A1M4EFW8"/>
<evidence type="ECO:0000313" key="1">
    <source>
        <dbReference type="EMBL" id="SBO97684.1"/>
    </source>
</evidence>
<gene>
    <name evidence="1" type="ORF">BN4615_P7200</name>
</gene>
<reference evidence="1" key="1">
    <citation type="submission" date="2016-04" db="EMBL/GenBank/DDBJ databases">
        <authorList>
            <person name="Evans L.H."/>
            <person name="Alamgir A."/>
            <person name="Owens N."/>
            <person name="Weber N.D."/>
            <person name="Virtaneva K."/>
            <person name="Barbian K."/>
            <person name="Babar A."/>
            <person name="Rosenke K."/>
        </authorList>
    </citation>
    <scope>NUCLEOTIDE SEQUENCE</scope>
    <source>
        <strain evidence="1">Nono1</strain>
    </source>
</reference>
<accession>A0A1M4EFW8</accession>